<feature type="chain" id="PRO_5002812915" evidence="2">
    <location>
        <begin position="24"/>
        <end position="456"/>
    </location>
</feature>
<evidence type="ECO:0000313" key="3">
    <source>
        <dbReference type="EMBL" id="EDV98314.1"/>
    </source>
</evidence>
<keyword evidence="2" id="KW-0732">Signal</keyword>
<dbReference type="EMBL" id="CH916375">
    <property type="protein sequence ID" value="EDV98314.1"/>
    <property type="molecule type" value="Genomic_DNA"/>
</dbReference>
<evidence type="ECO:0000256" key="2">
    <source>
        <dbReference type="SAM" id="SignalP"/>
    </source>
</evidence>
<sequence>MGIFAFGLLLLLRLLLSTSSCLAFEERADFCIKTEPLLLSDLERRVFLASNEGQSQCHITAITLTAKEKEILIDTLCTDHGSTLMKRSNNHFFKLYNGELSGRGGQRDICDGKASSMLAWVPYTTMMEQYASELNPKERLSYIAKATNVQREKTELCHFRHADLVNNVLDNMFTCVVMIFEDNFYGIDDNINVLVELQPLMYQLRNVTYLPWRNVTNSYKMRLGNGVLKNPSGQRKPIYGSLSYEFVEKIRVNTSSVFQLEQLAKLPLLLEHRGSVLELDADGVGGLDVQEQAYFGRTMDAKSEVKLQVIGQWVDQHREFDADIYEYFGHGLLRYKQPLNGGRLTFVRIDSTEPAFEAPDSRNLAKASLFRDANASPARMSVNATEGYNEWSSVEEEGNSSFYPWFVLSCLLFAIVLVVVIYGIVRVYNKKTKERQKYELANTNNKQANSSCLESK</sequence>
<dbReference type="KEGG" id="dgr:6568971"/>
<dbReference type="OMA" id="PWRNITN"/>
<dbReference type="FunCoup" id="B4JWH6">
    <property type="interactions" value="1"/>
</dbReference>
<feature type="transmembrane region" description="Helical" evidence="1">
    <location>
        <begin position="402"/>
        <end position="425"/>
    </location>
</feature>
<accession>B4JWH6</accession>
<keyword evidence="1" id="KW-0472">Membrane</keyword>
<evidence type="ECO:0000256" key="1">
    <source>
        <dbReference type="SAM" id="Phobius"/>
    </source>
</evidence>
<dbReference type="InParanoid" id="B4JWH6"/>
<feature type="signal peptide" evidence="2">
    <location>
        <begin position="1"/>
        <end position="23"/>
    </location>
</feature>
<keyword evidence="1" id="KW-0812">Transmembrane</keyword>
<keyword evidence="1" id="KW-1133">Transmembrane helix</keyword>
<organism evidence="4">
    <name type="scientific">Drosophila grimshawi</name>
    <name type="common">Hawaiian fruit fly</name>
    <name type="synonym">Idiomyia grimshawi</name>
    <dbReference type="NCBI Taxonomy" id="7222"/>
    <lineage>
        <taxon>Eukaryota</taxon>
        <taxon>Metazoa</taxon>
        <taxon>Ecdysozoa</taxon>
        <taxon>Arthropoda</taxon>
        <taxon>Hexapoda</taxon>
        <taxon>Insecta</taxon>
        <taxon>Pterygota</taxon>
        <taxon>Neoptera</taxon>
        <taxon>Endopterygota</taxon>
        <taxon>Diptera</taxon>
        <taxon>Brachycera</taxon>
        <taxon>Muscomorpha</taxon>
        <taxon>Ephydroidea</taxon>
        <taxon>Drosophilidae</taxon>
        <taxon>Drosophila</taxon>
        <taxon>Hawaiian Drosophila</taxon>
    </lineage>
</organism>
<gene>
    <name evidence="3" type="primary">Dgri\GH22736</name>
    <name evidence="3" type="ORF">Dgri_GH22736</name>
</gene>
<keyword evidence="4" id="KW-1185">Reference proteome</keyword>
<name>B4JWH6_DROGR</name>
<dbReference type="Proteomes" id="UP000001070">
    <property type="component" value="Unassembled WGS sequence"/>
</dbReference>
<dbReference type="PhylomeDB" id="B4JWH6"/>
<dbReference type="eggNOG" id="ENOG502T76E">
    <property type="taxonomic scope" value="Eukaryota"/>
</dbReference>
<dbReference type="AlphaFoldDB" id="B4JWH6"/>
<dbReference type="OrthoDB" id="7718910at2759"/>
<proteinExistence type="predicted"/>
<reference evidence="3 4" key="1">
    <citation type="journal article" date="2007" name="Nature">
        <title>Evolution of genes and genomes on the Drosophila phylogeny.</title>
        <authorList>
            <consortium name="Drosophila 12 Genomes Consortium"/>
            <person name="Clark A.G."/>
            <person name="Eisen M.B."/>
            <person name="Smith D.R."/>
            <person name="Bergman C.M."/>
            <person name="Oliver B."/>
            <person name="Markow T.A."/>
            <person name="Kaufman T.C."/>
            <person name="Kellis M."/>
            <person name="Gelbart W."/>
            <person name="Iyer V.N."/>
            <person name="Pollard D.A."/>
            <person name="Sackton T.B."/>
            <person name="Larracuente A.M."/>
            <person name="Singh N.D."/>
            <person name="Abad J.P."/>
            <person name="Abt D.N."/>
            <person name="Adryan B."/>
            <person name="Aguade M."/>
            <person name="Akashi H."/>
            <person name="Anderson W.W."/>
            <person name="Aquadro C.F."/>
            <person name="Ardell D.H."/>
            <person name="Arguello R."/>
            <person name="Artieri C.G."/>
            <person name="Barbash D.A."/>
            <person name="Barker D."/>
            <person name="Barsanti P."/>
            <person name="Batterham P."/>
            <person name="Batzoglou S."/>
            <person name="Begun D."/>
            <person name="Bhutkar A."/>
            <person name="Blanco E."/>
            <person name="Bosak S.A."/>
            <person name="Bradley R.K."/>
            <person name="Brand A.D."/>
            <person name="Brent M.R."/>
            <person name="Brooks A.N."/>
            <person name="Brown R.H."/>
            <person name="Butlin R.K."/>
            <person name="Caggese C."/>
            <person name="Calvi B.R."/>
            <person name="Bernardo de Carvalho A."/>
            <person name="Caspi A."/>
            <person name="Castrezana S."/>
            <person name="Celniker S.E."/>
            <person name="Chang J.L."/>
            <person name="Chapple C."/>
            <person name="Chatterji S."/>
            <person name="Chinwalla A."/>
            <person name="Civetta A."/>
            <person name="Clifton S.W."/>
            <person name="Comeron J.M."/>
            <person name="Costello J.C."/>
            <person name="Coyne J.A."/>
            <person name="Daub J."/>
            <person name="David R.G."/>
            <person name="Delcher A.L."/>
            <person name="Delehaunty K."/>
            <person name="Do C.B."/>
            <person name="Ebling H."/>
            <person name="Edwards K."/>
            <person name="Eickbush T."/>
            <person name="Evans J.D."/>
            <person name="Filipski A."/>
            <person name="Findeiss S."/>
            <person name="Freyhult E."/>
            <person name="Fulton L."/>
            <person name="Fulton R."/>
            <person name="Garcia A.C."/>
            <person name="Gardiner A."/>
            <person name="Garfield D.A."/>
            <person name="Garvin B.E."/>
            <person name="Gibson G."/>
            <person name="Gilbert D."/>
            <person name="Gnerre S."/>
            <person name="Godfrey J."/>
            <person name="Good R."/>
            <person name="Gotea V."/>
            <person name="Gravely B."/>
            <person name="Greenberg A.J."/>
            <person name="Griffiths-Jones S."/>
            <person name="Gross S."/>
            <person name="Guigo R."/>
            <person name="Gustafson E.A."/>
            <person name="Haerty W."/>
            <person name="Hahn M.W."/>
            <person name="Halligan D.L."/>
            <person name="Halpern A.L."/>
            <person name="Halter G.M."/>
            <person name="Han M.V."/>
            <person name="Heger A."/>
            <person name="Hillier L."/>
            <person name="Hinrichs A.S."/>
            <person name="Holmes I."/>
            <person name="Hoskins R.A."/>
            <person name="Hubisz M.J."/>
            <person name="Hultmark D."/>
            <person name="Huntley M.A."/>
            <person name="Jaffe D.B."/>
            <person name="Jagadeeshan S."/>
            <person name="Jeck W.R."/>
            <person name="Johnson J."/>
            <person name="Jones C.D."/>
            <person name="Jordan W.C."/>
            <person name="Karpen G.H."/>
            <person name="Kataoka E."/>
            <person name="Keightley P.D."/>
            <person name="Kheradpour P."/>
            <person name="Kirkness E.F."/>
            <person name="Koerich L.B."/>
            <person name="Kristiansen K."/>
            <person name="Kudrna D."/>
            <person name="Kulathinal R.J."/>
            <person name="Kumar S."/>
            <person name="Kwok R."/>
            <person name="Lander E."/>
            <person name="Langley C.H."/>
            <person name="Lapoint R."/>
            <person name="Lazzaro B.P."/>
            <person name="Lee S.J."/>
            <person name="Levesque L."/>
            <person name="Li R."/>
            <person name="Lin C.F."/>
            <person name="Lin M.F."/>
            <person name="Lindblad-Toh K."/>
            <person name="Llopart A."/>
            <person name="Long M."/>
            <person name="Low L."/>
            <person name="Lozovsky E."/>
            <person name="Lu J."/>
            <person name="Luo M."/>
            <person name="Machado C.A."/>
            <person name="Makalowski W."/>
            <person name="Marzo M."/>
            <person name="Matsuda M."/>
            <person name="Matzkin L."/>
            <person name="McAllister B."/>
            <person name="McBride C.S."/>
            <person name="McKernan B."/>
            <person name="McKernan K."/>
            <person name="Mendez-Lago M."/>
            <person name="Minx P."/>
            <person name="Mollenhauer M.U."/>
            <person name="Montooth K."/>
            <person name="Mount S.M."/>
            <person name="Mu X."/>
            <person name="Myers E."/>
            <person name="Negre B."/>
            <person name="Newfeld S."/>
            <person name="Nielsen R."/>
            <person name="Noor M.A."/>
            <person name="O'Grady P."/>
            <person name="Pachter L."/>
            <person name="Papaceit M."/>
            <person name="Parisi M.J."/>
            <person name="Parisi M."/>
            <person name="Parts L."/>
            <person name="Pedersen J.S."/>
            <person name="Pesole G."/>
            <person name="Phillippy A.M."/>
            <person name="Ponting C.P."/>
            <person name="Pop M."/>
            <person name="Porcelli D."/>
            <person name="Powell J.R."/>
            <person name="Prohaska S."/>
            <person name="Pruitt K."/>
            <person name="Puig M."/>
            <person name="Quesneville H."/>
            <person name="Ram K.R."/>
            <person name="Rand D."/>
            <person name="Rasmussen M.D."/>
            <person name="Reed L.K."/>
            <person name="Reenan R."/>
            <person name="Reily A."/>
            <person name="Remington K.A."/>
            <person name="Rieger T.T."/>
            <person name="Ritchie M.G."/>
            <person name="Robin C."/>
            <person name="Rogers Y.H."/>
            <person name="Rohde C."/>
            <person name="Rozas J."/>
            <person name="Rubenfield M.J."/>
            <person name="Ruiz A."/>
            <person name="Russo S."/>
            <person name="Salzberg S.L."/>
            <person name="Sanchez-Gracia A."/>
            <person name="Saranga D.J."/>
            <person name="Sato H."/>
            <person name="Schaeffer S.W."/>
            <person name="Schatz M.C."/>
            <person name="Schlenke T."/>
            <person name="Schwartz R."/>
            <person name="Segarra C."/>
            <person name="Singh R.S."/>
            <person name="Sirot L."/>
            <person name="Sirota M."/>
            <person name="Sisneros N.B."/>
            <person name="Smith C.D."/>
            <person name="Smith T.F."/>
            <person name="Spieth J."/>
            <person name="Stage D.E."/>
            <person name="Stark A."/>
            <person name="Stephan W."/>
            <person name="Strausberg R.L."/>
            <person name="Strempel S."/>
            <person name="Sturgill D."/>
            <person name="Sutton G."/>
            <person name="Sutton G.G."/>
            <person name="Tao W."/>
            <person name="Teichmann S."/>
            <person name="Tobari Y.N."/>
            <person name="Tomimura Y."/>
            <person name="Tsolas J.M."/>
            <person name="Valente V.L."/>
            <person name="Venter E."/>
            <person name="Venter J.C."/>
            <person name="Vicario S."/>
            <person name="Vieira F.G."/>
            <person name="Vilella A.J."/>
            <person name="Villasante A."/>
            <person name="Walenz B."/>
            <person name="Wang J."/>
            <person name="Wasserman M."/>
            <person name="Watts T."/>
            <person name="Wilson D."/>
            <person name="Wilson R.K."/>
            <person name="Wing R.A."/>
            <person name="Wolfner M.F."/>
            <person name="Wong A."/>
            <person name="Wong G.K."/>
            <person name="Wu C.I."/>
            <person name="Wu G."/>
            <person name="Yamamoto D."/>
            <person name="Yang H.P."/>
            <person name="Yang S.P."/>
            <person name="Yorke J.A."/>
            <person name="Yoshida K."/>
            <person name="Zdobnov E."/>
            <person name="Zhang P."/>
            <person name="Zhang Y."/>
            <person name="Zimin A.V."/>
            <person name="Baldwin J."/>
            <person name="Abdouelleil A."/>
            <person name="Abdulkadir J."/>
            <person name="Abebe A."/>
            <person name="Abera B."/>
            <person name="Abreu J."/>
            <person name="Acer S.C."/>
            <person name="Aftuck L."/>
            <person name="Alexander A."/>
            <person name="An P."/>
            <person name="Anderson E."/>
            <person name="Anderson S."/>
            <person name="Arachi H."/>
            <person name="Azer M."/>
            <person name="Bachantsang P."/>
            <person name="Barry A."/>
            <person name="Bayul T."/>
            <person name="Berlin A."/>
            <person name="Bessette D."/>
            <person name="Bloom T."/>
            <person name="Blye J."/>
            <person name="Boguslavskiy L."/>
            <person name="Bonnet C."/>
            <person name="Boukhgalter B."/>
            <person name="Bourzgui I."/>
            <person name="Brown A."/>
            <person name="Cahill P."/>
            <person name="Channer S."/>
            <person name="Cheshatsang Y."/>
            <person name="Chuda L."/>
            <person name="Citroen M."/>
            <person name="Collymore A."/>
            <person name="Cooke P."/>
            <person name="Costello M."/>
            <person name="D'Aco K."/>
            <person name="Daza R."/>
            <person name="De Haan G."/>
            <person name="DeGray S."/>
            <person name="DeMaso C."/>
            <person name="Dhargay N."/>
            <person name="Dooley K."/>
            <person name="Dooley E."/>
            <person name="Doricent M."/>
            <person name="Dorje P."/>
            <person name="Dorjee K."/>
            <person name="Dupes A."/>
            <person name="Elong R."/>
            <person name="Falk J."/>
            <person name="Farina A."/>
            <person name="Faro S."/>
            <person name="Ferguson D."/>
            <person name="Fisher S."/>
            <person name="Foley C.D."/>
            <person name="Franke A."/>
            <person name="Friedrich D."/>
            <person name="Gadbois L."/>
            <person name="Gearin G."/>
            <person name="Gearin C.R."/>
            <person name="Giannoukos G."/>
            <person name="Goode T."/>
            <person name="Graham J."/>
            <person name="Grandbois E."/>
            <person name="Grewal S."/>
            <person name="Gyaltsen K."/>
            <person name="Hafez N."/>
            <person name="Hagos B."/>
            <person name="Hall J."/>
            <person name="Henson C."/>
            <person name="Hollinger A."/>
            <person name="Honan T."/>
            <person name="Huard M.D."/>
            <person name="Hughes L."/>
            <person name="Hurhula B."/>
            <person name="Husby M.E."/>
            <person name="Kamat A."/>
            <person name="Kanga B."/>
            <person name="Kashin S."/>
            <person name="Khazanovich D."/>
            <person name="Kisner P."/>
            <person name="Lance K."/>
            <person name="Lara M."/>
            <person name="Lee W."/>
            <person name="Lennon N."/>
            <person name="Letendre F."/>
            <person name="LeVine R."/>
            <person name="Lipovsky A."/>
            <person name="Liu X."/>
            <person name="Liu J."/>
            <person name="Liu S."/>
            <person name="Lokyitsang T."/>
            <person name="Lokyitsang Y."/>
            <person name="Lubonja R."/>
            <person name="Lui A."/>
            <person name="MacDonald P."/>
            <person name="Magnisalis V."/>
            <person name="Maru K."/>
            <person name="Matthews C."/>
            <person name="McCusker W."/>
            <person name="McDonough S."/>
            <person name="Mehta T."/>
            <person name="Meldrim J."/>
            <person name="Meneus L."/>
            <person name="Mihai O."/>
            <person name="Mihalev A."/>
            <person name="Mihova T."/>
            <person name="Mittelman R."/>
            <person name="Mlenga V."/>
            <person name="Montmayeur A."/>
            <person name="Mulrain L."/>
            <person name="Navidi A."/>
            <person name="Naylor J."/>
            <person name="Negash T."/>
            <person name="Nguyen T."/>
            <person name="Nguyen N."/>
            <person name="Nicol R."/>
            <person name="Norbu C."/>
            <person name="Norbu N."/>
            <person name="Novod N."/>
            <person name="O'Neill B."/>
            <person name="Osman S."/>
            <person name="Markiewicz E."/>
            <person name="Oyono O.L."/>
            <person name="Patti C."/>
            <person name="Phunkhang P."/>
            <person name="Pierre F."/>
            <person name="Priest M."/>
            <person name="Raghuraman S."/>
            <person name="Rege F."/>
            <person name="Reyes R."/>
            <person name="Rise C."/>
            <person name="Rogov P."/>
            <person name="Ross K."/>
            <person name="Ryan E."/>
            <person name="Settipalli S."/>
            <person name="Shea T."/>
            <person name="Sherpa N."/>
            <person name="Shi L."/>
            <person name="Shih D."/>
            <person name="Sparrow T."/>
            <person name="Spaulding J."/>
            <person name="Stalker J."/>
            <person name="Stange-Thomann N."/>
            <person name="Stavropoulos S."/>
            <person name="Stone C."/>
            <person name="Strader C."/>
            <person name="Tesfaye S."/>
            <person name="Thomson T."/>
            <person name="Thoulutsang Y."/>
            <person name="Thoulutsang D."/>
            <person name="Topham K."/>
            <person name="Topping I."/>
            <person name="Tsamla T."/>
            <person name="Vassiliev H."/>
            <person name="Vo A."/>
            <person name="Wangchuk T."/>
            <person name="Wangdi T."/>
            <person name="Weiand M."/>
            <person name="Wilkinson J."/>
            <person name="Wilson A."/>
            <person name="Yadav S."/>
            <person name="Young G."/>
            <person name="Yu Q."/>
            <person name="Zembek L."/>
            <person name="Zhong D."/>
            <person name="Zimmer A."/>
            <person name="Zwirko Z."/>
            <person name="Jaffe D.B."/>
            <person name="Alvarez P."/>
            <person name="Brockman W."/>
            <person name="Butler J."/>
            <person name="Chin C."/>
            <person name="Gnerre S."/>
            <person name="Grabherr M."/>
            <person name="Kleber M."/>
            <person name="Mauceli E."/>
            <person name="MacCallum I."/>
        </authorList>
    </citation>
    <scope>NUCLEOTIDE SEQUENCE [LARGE SCALE GENOMIC DNA]</scope>
    <source>
        <strain evidence="4">Tucson 15287-2541.00</strain>
    </source>
</reference>
<dbReference type="HOGENOM" id="CLU_612920_0_0_1"/>
<protein>
    <submittedName>
        <fullName evidence="3">GH22736</fullName>
    </submittedName>
</protein>
<dbReference type="STRING" id="7222.B4JWH6"/>
<evidence type="ECO:0000313" key="4">
    <source>
        <dbReference type="Proteomes" id="UP000001070"/>
    </source>
</evidence>